<organism evidence="1 2">
    <name type="scientific">Parathielavia hyrcaniae</name>
    <dbReference type="NCBI Taxonomy" id="113614"/>
    <lineage>
        <taxon>Eukaryota</taxon>
        <taxon>Fungi</taxon>
        <taxon>Dikarya</taxon>
        <taxon>Ascomycota</taxon>
        <taxon>Pezizomycotina</taxon>
        <taxon>Sordariomycetes</taxon>
        <taxon>Sordariomycetidae</taxon>
        <taxon>Sordariales</taxon>
        <taxon>Chaetomiaceae</taxon>
        <taxon>Parathielavia</taxon>
    </lineage>
</organism>
<proteinExistence type="predicted"/>
<reference evidence="1" key="1">
    <citation type="journal article" date="2023" name="Mol. Phylogenet. Evol.">
        <title>Genome-scale phylogeny and comparative genomics of the fungal order Sordariales.</title>
        <authorList>
            <person name="Hensen N."/>
            <person name="Bonometti L."/>
            <person name="Westerberg I."/>
            <person name="Brannstrom I.O."/>
            <person name="Guillou S."/>
            <person name="Cros-Aarteil S."/>
            <person name="Calhoun S."/>
            <person name="Haridas S."/>
            <person name="Kuo A."/>
            <person name="Mondo S."/>
            <person name="Pangilinan J."/>
            <person name="Riley R."/>
            <person name="LaButti K."/>
            <person name="Andreopoulos B."/>
            <person name="Lipzen A."/>
            <person name="Chen C."/>
            <person name="Yan M."/>
            <person name="Daum C."/>
            <person name="Ng V."/>
            <person name="Clum A."/>
            <person name="Steindorff A."/>
            <person name="Ohm R.A."/>
            <person name="Martin F."/>
            <person name="Silar P."/>
            <person name="Natvig D.O."/>
            <person name="Lalanne C."/>
            <person name="Gautier V."/>
            <person name="Ament-Velasquez S.L."/>
            <person name="Kruys A."/>
            <person name="Hutchinson M.I."/>
            <person name="Powell A.J."/>
            <person name="Barry K."/>
            <person name="Miller A.N."/>
            <person name="Grigoriev I.V."/>
            <person name="Debuchy R."/>
            <person name="Gladieux P."/>
            <person name="Hiltunen Thoren M."/>
            <person name="Johannesson H."/>
        </authorList>
    </citation>
    <scope>NUCLEOTIDE SEQUENCE</scope>
    <source>
        <strain evidence="1">CBS 757.83</strain>
    </source>
</reference>
<reference evidence="1" key="2">
    <citation type="submission" date="2023-05" db="EMBL/GenBank/DDBJ databases">
        <authorList>
            <consortium name="Lawrence Berkeley National Laboratory"/>
            <person name="Steindorff A."/>
            <person name="Hensen N."/>
            <person name="Bonometti L."/>
            <person name="Westerberg I."/>
            <person name="Brannstrom I.O."/>
            <person name="Guillou S."/>
            <person name="Cros-Aarteil S."/>
            <person name="Calhoun S."/>
            <person name="Haridas S."/>
            <person name="Kuo A."/>
            <person name="Mondo S."/>
            <person name="Pangilinan J."/>
            <person name="Riley R."/>
            <person name="Labutti K."/>
            <person name="Andreopoulos B."/>
            <person name="Lipzen A."/>
            <person name="Chen C."/>
            <person name="Yanf M."/>
            <person name="Daum C."/>
            <person name="Ng V."/>
            <person name="Clum A."/>
            <person name="Ohm R."/>
            <person name="Martin F."/>
            <person name="Silar P."/>
            <person name="Natvig D."/>
            <person name="Lalanne C."/>
            <person name="Gautier V."/>
            <person name="Ament-Velasquez S.L."/>
            <person name="Kruys A."/>
            <person name="Hutchinson M.I."/>
            <person name="Powell A.J."/>
            <person name="Barry K."/>
            <person name="Miller A.N."/>
            <person name="Grigoriev I.V."/>
            <person name="Debuchy R."/>
            <person name="Gladieux P."/>
            <person name="Thoren M.H."/>
            <person name="Johannesson H."/>
        </authorList>
    </citation>
    <scope>NUCLEOTIDE SEQUENCE</scope>
    <source>
        <strain evidence="1">CBS 757.83</strain>
    </source>
</reference>
<comment type="caution">
    <text evidence="1">The sequence shown here is derived from an EMBL/GenBank/DDBJ whole genome shotgun (WGS) entry which is preliminary data.</text>
</comment>
<dbReference type="EMBL" id="MU863635">
    <property type="protein sequence ID" value="KAK4101459.1"/>
    <property type="molecule type" value="Genomic_DNA"/>
</dbReference>
<sequence>MARSGPPIGCACTSRYRYICVLVRSRRGGSCFLVEVDDGLCVPYLPNGAHETGRLSSVSYSSQVCAGGRLLDEHLNGHSCLPPNFSICRSGLRGSFP</sequence>
<name>A0AAN6T2A8_9PEZI</name>
<protein>
    <submittedName>
        <fullName evidence="1">Uncharacterized protein</fullName>
    </submittedName>
</protein>
<evidence type="ECO:0000313" key="2">
    <source>
        <dbReference type="Proteomes" id="UP001305647"/>
    </source>
</evidence>
<keyword evidence="2" id="KW-1185">Reference proteome</keyword>
<gene>
    <name evidence="1" type="ORF">N658DRAFT_61460</name>
</gene>
<accession>A0AAN6T2A8</accession>
<dbReference type="Proteomes" id="UP001305647">
    <property type="component" value="Unassembled WGS sequence"/>
</dbReference>
<dbReference type="AlphaFoldDB" id="A0AAN6T2A8"/>
<evidence type="ECO:0000313" key="1">
    <source>
        <dbReference type="EMBL" id="KAK4101459.1"/>
    </source>
</evidence>